<dbReference type="RefSeq" id="WP_160803943.1">
    <property type="nucleotide sequence ID" value="NZ_JACWEZ010000003.1"/>
</dbReference>
<organism evidence="2 3">
    <name type="scientific">Virgibacillus halodenitrificans</name>
    <name type="common">Bacillus halodenitrificans</name>
    <dbReference type="NCBI Taxonomy" id="1482"/>
    <lineage>
        <taxon>Bacteria</taxon>
        <taxon>Bacillati</taxon>
        <taxon>Bacillota</taxon>
        <taxon>Bacilli</taxon>
        <taxon>Bacillales</taxon>
        <taxon>Bacillaceae</taxon>
        <taxon>Virgibacillus</taxon>
    </lineage>
</organism>
<reference evidence="2 3" key="1">
    <citation type="submission" date="2020-09" db="EMBL/GenBank/DDBJ databases">
        <title>Draft Genome Sequences of Oil-Oxidizing Bacteria Halomonas titanicae, Marinobacter lutaoensis, and Virgibacillus halodenitrificans Isolated from Highly Saline Environments.</title>
        <authorList>
            <person name="Grouzdev D.S."/>
            <person name="Sokolova D.S."/>
            <person name="Semenova E.M."/>
            <person name="Borzenkov I.A."/>
            <person name="Bidzhieva S.K."/>
            <person name="Poltaraus A.B."/>
            <person name="Nazina T.N."/>
        </authorList>
    </citation>
    <scope>NUCLEOTIDE SEQUENCE [LARGE SCALE GENOMIC DNA]</scope>
    <source>
        <strain evidence="2 3">VKM B-3472D</strain>
    </source>
</reference>
<dbReference type="Proteomes" id="UP000621631">
    <property type="component" value="Unassembled WGS sequence"/>
</dbReference>
<comment type="caution">
    <text evidence="2">The sequence shown here is derived from an EMBL/GenBank/DDBJ whole genome shotgun (WGS) entry which is preliminary data.</text>
</comment>
<gene>
    <name evidence="2" type="ORF">IC602_07095</name>
</gene>
<protein>
    <submittedName>
        <fullName evidence="2">DUF1837 domain-containing protein</fullName>
    </submittedName>
</protein>
<evidence type="ECO:0000313" key="2">
    <source>
        <dbReference type="EMBL" id="MBD1222368.1"/>
    </source>
</evidence>
<dbReference type="EMBL" id="JACWEZ010000003">
    <property type="protein sequence ID" value="MBD1222368.1"/>
    <property type="molecule type" value="Genomic_DNA"/>
</dbReference>
<feature type="domain" description="Anti-bacteriophage protein A/HamA C-terminal" evidence="1">
    <location>
        <begin position="29"/>
        <end position="306"/>
    </location>
</feature>
<dbReference type="InterPro" id="IPR014976">
    <property type="entry name" value="AbpA_HamA_C"/>
</dbReference>
<dbReference type="Pfam" id="PF08878">
    <property type="entry name" value="HamA"/>
    <property type="match status" value="1"/>
</dbReference>
<evidence type="ECO:0000259" key="1">
    <source>
        <dbReference type="Pfam" id="PF08878"/>
    </source>
</evidence>
<sequence length="313" mass="36809">MSEDMYYEIFDDLIGKHLRDSLVYRYDPQKNNHEYTPFRHHYDSKTEKIIGEFMRKYIFMYAYSESEVIKANKKGRLSDLEEAAKFALEERLPKRKGASNGLYSELLLDLLITLYTNDVNKLATRAIYRQLSDNQEIKGYDGLHISVDSQNNKNLWLGQAKMGERSYCVSDIKRDLNGKANMLYTAEQLFFLADKEEKTLPKAIDLLEKINDVNWDNRTLPKDERAERLSELFEKENVKIFFICLLAYGRPNVYEIENEIDNEIEKEIKSIQSTYDKEFQGLISNDYEVLLWIIPIRDLQLLRESMGILNGTN</sequence>
<evidence type="ECO:0000313" key="3">
    <source>
        <dbReference type="Proteomes" id="UP000621631"/>
    </source>
</evidence>
<name>A0ABR7VL00_VIRHA</name>
<proteinExistence type="predicted"/>
<keyword evidence="3" id="KW-1185">Reference proteome</keyword>
<accession>A0ABR7VL00</accession>